<proteinExistence type="predicted"/>
<protein>
    <submittedName>
        <fullName evidence="2">Uncharacterized protein</fullName>
    </submittedName>
</protein>
<feature type="compositionally biased region" description="Polar residues" evidence="1">
    <location>
        <begin position="36"/>
        <end position="46"/>
    </location>
</feature>
<organism evidence="2 3">
    <name type="scientific">Deinococcus aluminii</name>
    <dbReference type="NCBI Taxonomy" id="1656885"/>
    <lineage>
        <taxon>Bacteria</taxon>
        <taxon>Thermotogati</taxon>
        <taxon>Deinococcota</taxon>
        <taxon>Deinococci</taxon>
        <taxon>Deinococcales</taxon>
        <taxon>Deinococcaceae</taxon>
        <taxon>Deinococcus</taxon>
    </lineage>
</organism>
<keyword evidence="3" id="KW-1185">Reference proteome</keyword>
<sequence>MKGMLAALWTLLTQFFLALIGQPVPGQSRSERARNLRQTQRAQAETQPAGARSALRAVLREGFYALIGQPAPEARSAASRRKPRS</sequence>
<evidence type="ECO:0000256" key="1">
    <source>
        <dbReference type="SAM" id="MobiDB-lite"/>
    </source>
</evidence>
<accession>A0ABP9X9U6</accession>
<comment type="caution">
    <text evidence="2">The sequence shown here is derived from an EMBL/GenBank/DDBJ whole genome shotgun (WGS) entry which is preliminary data.</text>
</comment>
<gene>
    <name evidence="2" type="ORF">Dalu01_00009</name>
</gene>
<evidence type="ECO:0000313" key="2">
    <source>
        <dbReference type="EMBL" id="GAA5531636.1"/>
    </source>
</evidence>
<name>A0ABP9X9U6_9DEIO</name>
<dbReference type="EMBL" id="BAABRV010000001">
    <property type="protein sequence ID" value="GAA5531636.1"/>
    <property type="molecule type" value="Genomic_DNA"/>
</dbReference>
<feature type="region of interest" description="Disordered" evidence="1">
    <location>
        <begin position="25"/>
        <end position="51"/>
    </location>
</feature>
<dbReference type="Proteomes" id="UP001404956">
    <property type="component" value="Unassembled WGS sequence"/>
</dbReference>
<reference evidence="2 3" key="1">
    <citation type="submission" date="2024-02" db="EMBL/GenBank/DDBJ databases">
        <title>Deinococcus aluminii NBRC 112889.</title>
        <authorList>
            <person name="Ichikawa N."/>
            <person name="Katano-Makiyama Y."/>
            <person name="Hidaka K."/>
        </authorList>
    </citation>
    <scope>NUCLEOTIDE SEQUENCE [LARGE SCALE GENOMIC DNA]</scope>
    <source>
        <strain evidence="2 3">NBRC 112889</strain>
    </source>
</reference>
<evidence type="ECO:0000313" key="3">
    <source>
        <dbReference type="Proteomes" id="UP001404956"/>
    </source>
</evidence>